<gene>
    <name evidence="1" type="ORF">CA606_07005</name>
</gene>
<dbReference type="EMBL" id="CP023315">
    <property type="protein sequence ID" value="ATC34492.1"/>
    <property type="molecule type" value="Genomic_DNA"/>
</dbReference>
<reference evidence="2" key="1">
    <citation type="submission" date="2017-09" db="EMBL/GenBank/DDBJ databases">
        <title>Genome evolution observed in wild isolates of Caulobacter crescentus.</title>
        <authorList>
            <person name="Ely B."/>
            <person name="Wilson K."/>
            <person name="Scott D."/>
        </authorList>
    </citation>
    <scope>NUCLEOTIDE SEQUENCE [LARGE SCALE GENOMIC DNA]</scope>
    <source>
        <strain evidence="2">CB13b1a</strain>
    </source>
</reference>
<organism evidence="1 2">
    <name type="scientific">Caulobacter vibrioides</name>
    <name type="common">Caulobacter crescentus</name>
    <dbReference type="NCBI Taxonomy" id="155892"/>
    <lineage>
        <taxon>Bacteria</taxon>
        <taxon>Pseudomonadati</taxon>
        <taxon>Pseudomonadota</taxon>
        <taxon>Alphaproteobacteria</taxon>
        <taxon>Caulobacterales</taxon>
        <taxon>Caulobacteraceae</taxon>
        <taxon>Caulobacter</taxon>
    </lineage>
</organism>
<protein>
    <submittedName>
        <fullName evidence="1">Uncharacterized protein</fullName>
    </submittedName>
</protein>
<evidence type="ECO:0000313" key="2">
    <source>
        <dbReference type="Proteomes" id="UP000217311"/>
    </source>
</evidence>
<accession>A0A290N1B4</accession>
<evidence type="ECO:0000313" key="1">
    <source>
        <dbReference type="EMBL" id="ATC34492.1"/>
    </source>
</evidence>
<sequence length="102" mass="11538">MPPPRAPQRASPRAPKPERIIKRMVVELQRVTQSSGAEPGRTLFFTFKGGTRRAQRSLCSFVSPEHVPNFEGETAWFEVEEVSGKPWSYWRAVRRVEPSAGA</sequence>
<name>A0A290N1B4_CAUVI</name>
<dbReference type="Proteomes" id="UP000217311">
    <property type="component" value="Chromosome"/>
</dbReference>
<dbReference type="AlphaFoldDB" id="A0A290N1B4"/>
<proteinExistence type="predicted"/>